<name>X1EIN8_9ZZZZ</name>
<gene>
    <name evidence="1" type="ORF">S03H2_17686</name>
</gene>
<dbReference type="AlphaFoldDB" id="X1EIN8"/>
<feature type="non-terminal residue" evidence="1">
    <location>
        <position position="118"/>
    </location>
</feature>
<reference evidence="1" key="1">
    <citation type="journal article" date="2014" name="Front. Microbiol.">
        <title>High frequency of phylogenetically diverse reductive dehalogenase-homologous genes in deep subseafloor sedimentary metagenomes.</title>
        <authorList>
            <person name="Kawai M."/>
            <person name="Futagami T."/>
            <person name="Toyoda A."/>
            <person name="Takaki Y."/>
            <person name="Nishi S."/>
            <person name="Hori S."/>
            <person name="Arai W."/>
            <person name="Tsubouchi T."/>
            <person name="Morono Y."/>
            <person name="Uchiyama I."/>
            <person name="Ito T."/>
            <person name="Fujiyama A."/>
            <person name="Inagaki F."/>
            <person name="Takami H."/>
        </authorList>
    </citation>
    <scope>NUCLEOTIDE SEQUENCE</scope>
    <source>
        <strain evidence="1">Expedition CK06-06</strain>
    </source>
</reference>
<accession>X1EIN8</accession>
<evidence type="ECO:0000313" key="1">
    <source>
        <dbReference type="EMBL" id="GAH33196.1"/>
    </source>
</evidence>
<sequence>MYQRSIKSSGGSDHVELVKLATKRIIDEFEEINEIVINYEQDINVNIKPDFDSRFGRTNVNFNFRPDIAVTTTKFKHENEIDPEKRKIWQAHRVFFEAETDPRNLFKNLLKVECYKKM</sequence>
<protein>
    <submittedName>
        <fullName evidence="1">Uncharacterized protein</fullName>
    </submittedName>
</protein>
<organism evidence="1">
    <name type="scientific">marine sediment metagenome</name>
    <dbReference type="NCBI Taxonomy" id="412755"/>
    <lineage>
        <taxon>unclassified sequences</taxon>
        <taxon>metagenomes</taxon>
        <taxon>ecological metagenomes</taxon>
    </lineage>
</organism>
<comment type="caution">
    <text evidence="1">The sequence shown here is derived from an EMBL/GenBank/DDBJ whole genome shotgun (WGS) entry which is preliminary data.</text>
</comment>
<dbReference type="EMBL" id="BARU01009139">
    <property type="protein sequence ID" value="GAH33196.1"/>
    <property type="molecule type" value="Genomic_DNA"/>
</dbReference>
<proteinExistence type="predicted"/>